<sequence length="59" mass="6857">MKIVKKEKRGRRSFAGSEEIWILLKETLTVTFIKRIHLIMSAAMCGMMGVSSRRFRDVI</sequence>
<evidence type="ECO:0000313" key="4">
    <source>
        <dbReference type="Proteomes" id="UP000282195"/>
    </source>
</evidence>
<accession>A0A387FX79</accession>
<gene>
    <name evidence="1" type="ORF">CCGE525_00320</name>
    <name evidence="2" type="ORF">CCGE525_00835</name>
    <name evidence="3" type="ORF">CCGE525_19010</name>
</gene>
<proteinExistence type="predicted"/>
<dbReference type="Proteomes" id="UP000282195">
    <property type="component" value="Chromosome"/>
</dbReference>
<dbReference type="EMBL" id="CP032694">
    <property type="protein sequence ID" value="AYG57528.1"/>
    <property type="molecule type" value="Genomic_DNA"/>
</dbReference>
<evidence type="ECO:0000313" key="2">
    <source>
        <dbReference type="EMBL" id="AYG57528.1"/>
    </source>
</evidence>
<dbReference type="EMBL" id="CP032694">
    <property type="protein sequence ID" value="AYG60664.1"/>
    <property type="molecule type" value="Genomic_DNA"/>
</dbReference>
<dbReference type="AlphaFoldDB" id="A0A387FX79"/>
<dbReference type="OrthoDB" id="8402405at2"/>
<protein>
    <submittedName>
        <fullName evidence="3">Uncharacterized protein</fullName>
    </submittedName>
</protein>
<organism evidence="3 4">
    <name type="scientific">Rhizobium jaguaris</name>
    <dbReference type="NCBI Taxonomy" id="1312183"/>
    <lineage>
        <taxon>Bacteria</taxon>
        <taxon>Pseudomonadati</taxon>
        <taxon>Pseudomonadota</taxon>
        <taxon>Alphaproteobacteria</taxon>
        <taxon>Hyphomicrobiales</taxon>
        <taxon>Rhizobiaceae</taxon>
        <taxon>Rhizobium/Agrobacterium group</taxon>
        <taxon>Rhizobium</taxon>
    </lineage>
</organism>
<dbReference type="EMBL" id="CP032694">
    <property type="protein sequence ID" value="AYG57450.1"/>
    <property type="molecule type" value="Genomic_DNA"/>
</dbReference>
<reference evidence="3 4" key="1">
    <citation type="submission" date="2018-10" db="EMBL/GenBank/DDBJ databases">
        <title>Rhizobium etli, R. leguminosarum and a new Rhizobium genospecies from Phaseolus dumosus.</title>
        <authorList>
            <person name="Ramirez-Puebla S.T."/>
            <person name="Rogel-Hernandez M.A."/>
            <person name="Guerrero G."/>
            <person name="Ormeno-Orrillo E."/>
            <person name="Martinez-Romero J.C."/>
            <person name="Negrete-Yankelevich S."/>
            <person name="Martinez-Romero E."/>
        </authorList>
    </citation>
    <scope>NUCLEOTIDE SEQUENCE [LARGE SCALE GENOMIC DNA]</scope>
    <source>
        <strain evidence="3 4">CCGE525</strain>
    </source>
</reference>
<dbReference type="KEGG" id="rjg:CCGE525_19010"/>
<dbReference type="KEGG" id="rjg:CCGE525_00320"/>
<name>A0A387FX79_9HYPH</name>
<dbReference type="KEGG" id="rjg:CCGE525_00835"/>
<keyword evidence="4" id="KW-1185">Reference proteome</keyword>
<evidence type="ECO:0000313" key="3">
    <source>
        <dbReference type="EMBL" id="AYG60664.1"/>
    </source>
</evidence>
<evidence type="ECO:0000313" key="1">
    <source>
        <dbReference type="EMBL" id="AYG57450.1"/>
    </source>
</evidence>